<gene>
    <name evidence="2" type="ORF">KTC_56580</name>
</gene>
<dbReference type="InterPro" id="IPR051049">
    <property type="entry name" value="Dienelactone_hydrolase-like"/>
</dbReference>
<dbReference type="Gene3D" id="3.40.50.1820">
    <property type="entry name" value="alpha/beta hydrolase"/>
    <property type="match status" value="1"/>
</dbReference>
<evidence type="ECO:0000259" key="1">
    <source>
        <dbReference type="Pfam" id="PF01738"/>
    </source>
</evidence>
<proteinExistence type="predicted"/>
<dbReference type="SUPFAM" id="SSF53474">
    <property type="entry name" value="alpha/beta-Hydrolases"/>
    <property type="match status" value="1"/>
</dbReference>
<organism evidence="2">
    <name type="scientific">Thermosporothrix sp. COM3</name>
    <dbReference type="NCBI Taxonomy" id="2490863"/>
    <lineage>
        <taxon>Bacteria</taxon>
        <taxon>Bacillati</taxon>
        <taxon>Chloroflexota</taxon>
        <taxon>Ktedonobacteria</taxon>
        <taxon>Ktedonobacterales</taxon>
        <taxon>Thermosporotrichaceae</taxon>
        <taxon>Thermosporothrix</taxon>
    </lineage>
</organism>
<dbReference type="Pfam" id="PF01738">
    <property type="entry name" value="DLH"/>
    <property type="match status" value="1"/>
</dbReference>
<dbReference type="PANTHER" id="PTHR46623">
    <property type="entry name" value="CARBOXYMETHYLENEBUTENOLIDASE-RELATED"/>
    <property type="match status" value="1"/>
</dbReference>
<dbReference type="AlphaFoldDB" id="A0A455SR58"/>
<dbReference type="InterPro" id="IPR029058">
    <property type="entry name" value="AB_hydrolase_fold"/>
</dbReference>
<sequence>MAVVRMSKVETNDQGAYAFLFQPDDDQQHPGIVLIQEWWGIEAHIIDLGQKLASEGFLVAVPDLYHGRVATEPDDATKMVMLVRQNLDRALGEIAATLDMVKQQLAITPKKPGIIGFCLGGLLTFLTAERYPDLGCAVPFYAGHYDPTPEEVARVRCPILAIYGKQDKGIPQSQIQKIEKLYHDAGKDLTVKVYDAGHAFLNPSHDAYNAQAAADAWPRAVQFLKQHLR</sequence>
<dbReference type="GO" id="GO:0016787">
    <property type="term" value="F:hydrolase activity"/>
    <property type="evidence" value="ECO:0007669"/>
    <property type="project" value="InterPro"/>
</dbReference>
<feature type="domain" description="Dienelactone hydrolase" evidence="1">
    <location>
        <begin position="18"/>
        <end position="228"/>
    </location>
</feature>
<name>A0A455SR58_9CHLR</name>
<reference evidence="2" key="1">
    <citation type="submission" date="2018-12" db="EMBL/GenBank/DDBJ databases">
        <title>Novel natural products biosynthetic potential of the class Ktedonobacteria.</title>
        <authorList>
            <person name="Zheng Y."/>
            <person name="Saitou A."/>
            <person name="Wang C.M."/>
            <person name="Toyoda A."/>
            <person name="Minakuchi Y."/>
            <person name="Sekiguchi Y."/>
            <person name="Ueda K."/>
            <person name="Takano H."/>
            <person name="Sakai Y."/>
            <person name="Yokota A."/>
            <person name="Yabe S."/>
        </authorList>
    </citation>
    <scope>NUCLEOTIDE SEQUENCE</scope>
    <source>
        <strain evidence="2">COM3</strain>
    </source>
</reference>
<dbReference type="EMBL" id="AP019376">
    <property type="protein sequence ID" value="BBH90907.1"/>
    <property type="molecule type" value="Genomic_DNA"/>
</dbReference>
<evidence type="ECO:0000313" key="2">
    <source>
        <dbReference type="EMBL" id="BBH90907.1"/>
    </source>
</evidence>
<accession>A0A455SR58</accession>
<dbReference type="PANTHER" id="PTHR46623:SF6">
    <property type="entry name" value="ALPHA_BETA-HYDROLASES SUPERFAMILY PROTEIN"/>
    <property type="match status" value="1"/>
</dbReference>
<dbReference type="InterPro" id="IPR002925">
    <property type="entry name" value="Dienelactn_hydro"/>
</dbReference>
<protein>
    <recommendedName>
        <fullName evidence="1">Dienelactone hydrolase domain-containing protein</fullName>
    </recommendedName>
</protein>